<dbReference type="Gene3D" id="3.30.110.90">
    <property type="entry name" value="Amidohydrolase"/>
    <property type="match status" value="1"/>
</dbReference>
<dbReference type="SUPFAM" id="SSF51556">
    <property type="entry name" value="Metallo-dependent hydrolases"/>
    <property type="match status" value="1"/>
</dbReference>
<sequence length="368" mass="39943">MIAAVLIACAPGAPPAELSIHGVTVIDAVNGVRNNQTVVVDEGRITMVAEGEVSVDAIESVDGAGHYLIPGLWDFHVHLTYDERFTAAMPGLFLNHGITSIRDTGGPLELIVPIVDGLRAEGVTAPRVFFAGSLLDGADVVYDGENNPLLGIANPDPETARTNVARFANAGVDFLKIYEMISPEVFEVLVAEAEARGLPMDGHVPLSMRARDVGPRVQSLEHLRNIELDCTSDPEGLLPERRRRLQNSDRVPGAQLRSSLHALQRLAAVAAYDEGECDDVISAMSGTIQVPTLRLNALVLRPPFDRPDWDDLLDKLPSGIEQSWRTTTEERRGVEEQNGDDTFARWSLFLVERMHRAGVPIAAGTDTP</sequence>
<proteinExistence type="predicted"/>
<evidence type="ECO:0000313" key="1">
    <source>
        <dbReference type="EMBL" id="SVC34977.1"/>
    </source>
</evidence>
<dbReference type="PANTHER" id="PTHR43135">
    <property type="entry name" value="ALPHA-D-RIBOSE 1-METHYLPHOSPHONATE 5-TRIPHOSPHATE DIPHOSPHATASE"/>
    <property type="match status" value="1"/>
</dbReference>
<gene>
    <name evidence="1" type="ORF">METZ01_LOCUS287831</name>
</gene>
<dbReference type="GO" id="GO:0016810">
    <property type="term" value="F:hydrolase activity, acting on carbon-nitrogen (but not peptide) bonds"/>
    <property type="evidence" value="ECO:0007669"/>
    <property type="project" value="InterPro"/>
</dbReference>
<dbReference type="InterPro" id="IPR051781">
    <property type="entry name" value="Metallo-dep_Hydrolase"/>
</dbReference>
<evidence type="ECO:0008006" key="2">
    <source>
        <dbReference type="Google" id="ProtNLM"/>
    </source>
</evidence>
<dbReference type="InterPro" id="IPR011059">
    <property type="entry name" value="Metal-dep_hydrolase_composite"/>
</dbReference>
<dbReference type="EMBL" id="UINC01086477">
    <property type="protein sequence ID" value="SVC34977.1"/>
    <property type="molecule type" value="Genomic_DNA"/>
</dbReference>
<dbReference type="InterPro" id="IPR032466">
    <property type="entry name" value="Metal_Hydrolase"/>
</dbReference>
<dbReference type="AlphaFoldDB" id="A0A382LIF7"/>
<protein>
    <recommendedName>
        <fullName evidence="2">Amidohydrolase-related domain-containing protein</fullName>
    </recommendedName>
</protein>
<feature type="non-terminal residue" evidence="1">
    <location>
        <position position="368"/>
    </location>
</feature>
<dbReference type="SUPFAM" id="SSF51338">
    <property type="entry name" value="Composite domain of metallo-dependent hydrolases"/>
    <property type="match status" value="1"/>
</dbReference>
<name>A0A382LIF7_9ZZZZ</name>
<accession>A0A382LIF7</accession>
<dbReference type="Gene3D" id="3.40.50.10910">
    <property type="entry name" value="Amidohydrolase"/>
    <property type="match status" value="1"/>
</dbReference>
<dbReference type="Gene3D" id="2.30.40.10">
    <property type="entry name" value="Urease, subunit C, domain 1"/>
    <property type="match status" value="1"/>
</dbReference>
<reference evidence="1" key="1">
    <citation type="submission" date="2018-05" db="EMBL/GenBank/DDBJ databases">
        <authorList>
            <person name="Lanie J.A."/>
            <person name="Ng W.-L."/>
            <person name="Kazmierczak K.M."/>
            <person name="Andrzejewski T.M."/>
            <person name="Davidsen T.M."/>
            <person name="Wayne K.J."/>
            <person name="Tettelin H."/>
            <person name="Glass J.I."/>
            <person name="Rusch D."/>
            <person name="Podicherti R."/>
            <person name="Tsui H.-C.T."/>
            <person name="Winkler M.E."/>
        </authorList>
    </citation>
    <scope>NUCLEOTIDE SEQUENCE</scope>
</reference>
<organism evidence="1">
    <name type="scientific">marine metagenome</name>
    <dbReference type="NCBI Taxonomy" id="408172"/>
    <lineage>
        <taxon>unclassified sequences</taxon>
        <taxon>metagenomes</taxon>
        <taxon>ecological metagenomes</taxon>
    </lineage>
</organism>
<dbReference type="PANTHER" id="PTHR43135:SF3">
    <property type="entry name" value="ALPHA-D-RIBOSE 1-METHYLPHOSPHONATE 5-TRIPHOSPHATE DIPHOSPHATASE"/>
    <property type="match status" value="1"/>
</dbReference>